<dbReference type="PANTHER" id="PTHR30040">
    <property type="entry name" value="THIAMINE BIOSYNTHESIS LIPOPROTEIN APBE"/>
    <property type="match status" value="1"/>
</dbReference>
<evidence type="ECO:0000256" key="7">
    <source>
        <dbReference type="ARBA" id="ARBA00022723"/>
    </source>
</evidence>
<reference evidence="12 13" key="1">
    <citation type="submission" date="2017-11" db="EMBL/GenBank/DDBJ databases">
        <title>Genome sequencing of a diverse group of Pseudomonas species.</title>
        <authorList>
            <person name="Loper J."/>
        </authorList>
    </citation>
    <scope>NUCLEOTIDE SEQUENCE [LARGE SCALE GENOMIC DNA]</scope>
    <source>
        <strain evidence="12 13">LMG 25716</strain>
    </source>
</reference>
<organism evidence="12 13">
    <name type="scientific">Pseudomonas baetica</name>
    <dbReference type="NCBI Taxonomy" id="674054"/>
    <lineage>
        <taxon>Bacteria</taxon>
        <taxon>Pseudomonadati</taxon>
        <taxon>Pseudomonadota</taxon>
        <taxon>Gammaproteobacteria</taxon>
        <taxon>Pseudomonadales</taxon>
        <taxon>Pseudomonadaceae</taxon>
        <taxon>Pseudomonas</taxon>
    </lineage>
</organism>
<keyword evidence="5" id="KW-0285">Flavoprotein</keyword>
<evidence type="ECO:0000313" key="12">
    <source>
        <dbReference type="EMBL" id="PKA72335.1"/>
    </source>
</evidence>
<keyword evidence="6" id="KW-0808">Transferase</keyword>
<evidence type="ECO:0000256" key="4">
    <source>
        <dbReference type="ARBA" id="ARBA00016337"/>
    </source>
</evidence>
<keyword evidence="8" id="KW-0274">FAD</keyword>
<dbReference type="SUPFAM" id="SSF143631">
    <property type="entry name" value="ApbE-like"/>
    <property type="match status" value="1"/>
</dbReference>
<dbReference type="Proteomes" id="UP000232455">
    <property type="component" value="Unassembled WGS sequence"/>
</dbReference>
<evidence type="ECO:0000256" key="8">
    <source>
        <dbReference type="ARBA" id="ARBA00022827"/>
    </source>
</evidence>
<comment type="caution">
    <text evidence="12">The sequence shown here is derived from an EMBL/GenBank/DDBJ whole genome shotgun (WGS) entry which is preliminary data.</text>
</comment>
<dbReference type="PANTHER" id="PTHR30040:SF2">
    <property type="entry name" value="FAD:PROTEIN FMN TRANSFERASE"/>
    <property type="match status" value="1"/>
</dbReference>
<evidence type="ECO:0000256" key="5">
    <source>
        <dbReference type="ARBA" id="ARBA00022630"/>
    </source>
</evidence>
<evidence type="ECO:0000256" key="3">
    <source>
        <dbReference type="ARBA" id="ARBA00011955"/>
    </source>
</evidence>
<dbReference type="Gene3D" id="3.10.520.10">
    <property type="entry name" value="ApbE-like domains"/>
    <property type="match status" value="1"/>
</dbReference>
<dbReference type="Pfam" id="PF02424">
    <property type="entry name" value="ApbE"/>
    <property type="match status" value="1"/>
</dbReference>
<evidence type="ECO:0000256" key="1">
    <source>
        <dbReference type="ARBA" id="ARBA00001946"/>
    </source>
</evidence>
<accession>A0ABX4Q6A6</accession>
<evidence type="ECO:0000256" key="10">
    <source>
        <dbReference type="ARBA" id="ARBA00031306"/>
    </source>
</evidence>
<dbReference type="EMBL" id="PHHE01000001">
    <property type="protein sequence ID" value="PKA72335.1"/>
    <property type="molecule type" value="Genomic_DNA"/>
</dbReference>
<name>A0ABX4Q6A6_9PSED</name>
<evidence type="ECO:0000313" key="13">
    <source>
        <dbReference type="Proteomes" id="UP000232455"/>
    </source>
</evidence>
<evidence type="ECO:0000256" key="6">
    <source>
        <dbReference type="ARBA" id="ARBA00022679"/>
    </source>
</evidence>
<keyword evidence="12" id="KW-0449">Lipoprotein</keyword>
<evidence type="ECO:0000256" key="11">
    <source>
        <dbReference type="ARBA" id="ARBA00048540"/>
    </source>
</evidence>
<dbReference type="InterPro" id="IPR024932">
    <property type="entry name" value="ApbE"/>
</dbReference>
<sequence>MAGTVLQGDEELLTGRWHGLVMLAGLLCGCGNGDSVESFGGPTMGSTYSIKYVRRADLPESMQVRREVEGILAKVDQQMSTYRSDSDIEQFNALPANSCQTMPASILELIRVGEQLSEQSEGSYDLTVEPLMNLWGFGPQGREEKLPSAVALAEVLQRVGHQHLRIDGDQLCKDAAVEVDFNSIAAGYAVDTIAAKLDAMGIHDYLAEATGELKAKGKKLDGSPWRIALEEPRDDQQVAERVINVDGYGVSTSGDYRNYFLQDGRRYSHTFDARNGAPVLHNLASVTVIHPSALMADGLSTLLLILGPQRAWDYAEKHDIGAFFVIRADTGFVIRTSQAFERLNGKKPDRGQHESWRCSAGKSSLRRDQGLMCAALTLL</sequence>
<gene>
    <name evidence="12" type="ORF">ATI02_5385</name>
</gene>
<keyword evidence="9" id="KW-0460">Magnesium</keyword>
<comment type="catalytic activity">
    <reaction evidence="11">
        <text>L-threonyl-[protein] + FAD = FMN-L-threonyl-[protein] + AMP + H(+)</text>
        <dbReference type="Rhea" id="RHEA:36847"/>
        <dbReference type="Rhea" id="RHEA-COMP:11060"/>
        <dbReference type="Rhea" id="RHEA-COMP:11061"/>
        <dbReference type="ChEBI" id="CHEBI:15378"/>
        <dbReference type="ChEBI" id="CHEBI:30013"/>
        <dbReference type="ChEBI" id="CHEBI:57692"/>
        <dbReference type="ChEBI" id="CHEBI:74257"/>
        <dbReference type="ChEBI" id="CHEBI:456215"/>
        <dbReference type="EC" id="2.7.1.180"/>
    </reaction>
</comment>
<keyword evidence="13" id="KW-1185">Reference proteome</keyword>
<comment type="similarity">
    <text evidence="2">Belongs to the ApbE family.</text>
</comment>
<dbReference type="RefSeq" id="WP_100847821.1">
    <property type="nucleotide sequence ID" value="NZ_PHHE01000001.1"/>
</dbReference>
<proteinExistence type="inferred from homology"/>
<dbReference type="InterPro" id="IPR003374">
    <property type="entry name" value="ApbE-like_sf"/>
</dbReference>
<evidence type="ECO:0000256" key="9">
    <source>
        <dbReference type="ARBA" id="ARBA00022842"/>
    </source>
</evidence>
<protein>
    <recommendedName>
        <fullName evidence="4">FAD:protein FMN transferase</fullName>
        <ecNumber evidence="3">2.7.1.180</ecNumber>
    </recommendedName>
    <alternativeName>
        <fullName evidence="10">Flavin transferase</fullName>
    </alternativeName>
</protein>
<keyword evidence="7" id="KW-0479">Metal-binding</keyword>
<comment type="cofactor">
    <cofactor evidence="1">
        <name>Mg(2+)</name>
        <dbReference type="ChEBI" id="CHEBI:18420"/>
    </cofactor>
</comment>
<dbReference type="EC" id="2.7.1.180" evidence="3"/>
<evidence type="ECO:0000256" key="2">
    <source>
        <dbReference type="ARBA" id="ARBA00008282"/>
    </source>
</evidence>